<dbReference type="GO" id="GO:0005886">
    <property type="term" value="C:plasma membrane"/>
    <property type="evidence" value="ECO:0007669"/>
    <property type="project" value="UniProtKB-SubCell"/>
</dbReference>
<feature type="domain" description="MacB-like periplasmic core" evidence="9">
    <location>
        <begin position="23"/>
        <end position="223"/>
    </location>
</feature>
<dbReference type="AlphaFoldDB" id="A0A7X5U6M0"/>
<evidence type="ECO:0000256" key="3">
    <source>
        <dbReference type="ARBA" id="ARBA00022692"/>
    </source>
</evidence>
<protein>
    <recommendedName>
        <fullName evidence="12">FtsX-like permease family protein</fullName>
    </recommendedName>
</protein>
<dbReference type="Pfam" id="PF02687">
    <property type="entry name" value="FtsX"/>
    <property type="match status" value="2"/>
</dbReference>
<evidence type="ECO:0000256" key="4">
    <source>
        <dbReference type="ARBA" id="ARBA00022989"/>
    </source>
</evidence>
<dbReference type="GO" id="GO:0022857">
    <property type="term" value="F:transmembrane transporter activity"/>
    <property type="evidence" value="ECO:0007669"/>
    <property type="project" value="TreeGrafter"/>
</dbReference>
<feature type="transmembrane region" description="Helical" evidence="7">
    <location>
        <begin position="758"/>
        <end position="779"/>
    </location>
</feature>
<comment type="subcellular location">
    <subcellularLocation>
        <location evidence="1">Cell membrane</location>
        <topology evidence="1">Multi-pass membrane protein</topology>
    </subcellularLocation>
</comment>
<evidence type="ECO:0000259" key="9">
    <source>
        <dbReference type="Pfam" id="PF12704"/>
    </source>
</evidence>
<dbReference type="EMBL" id="JAARLZ010000001">
    <property type="protein sequence ID" value="NII04824.1"/>
    <property type="molecule type" value="Genomic_DNA"/>
</dbReference>
<dbReference type="Proteomes" id="UP000490980">
    <property type="component" value="Unassembled WGS sequence"/>
</dbReference>
<evidence type="ECO:0000256" key="7">
    <source>
        <dbReference type="SAM" id="Phobius"/>
    </source>
</evidence>
<dbReference type="InterPro" id="IPR025857">
    <property type="entry name" value="MacB_PCD"/>
</dbReference>
<comment type="caution">
    <text evidence="10">The sequence shown here is derived from an EMBL/GenBank/DDBJ whole genome shotgun (WGS) entry which is preliminary data.</text>
</comment>
<feature type="domain" description="ABC3 transporter permease C-terminal" evidence="8">
    <location>
        <begin position="669"/>
        <end position="783"/>
    </location>
</feature>
<evidence type="ECO:0000259" key="8">
    <source>
        <dbReference type="Pfam" id="PF02687"/>
    </source>
</evidence>
<comment type="similarity">
    <text evidence="6">Belongs to the ABC-4 integral membrane protein family.</text>
</comment>
<keyword evidence="11" id="KW-1185">Reference proteome</keyword>
<evidence type="ECO:0000313" key="11">
    <source>
        <dbReference type="Proteomes" id="UP000490980"/>
    </source>
</evidence>
<keyword evidence="2" id="KW-1003">Cell membrane</keyword>
<evidence type="ECO:0000256" key="1">
    <source>
        <dbReference type="ARBA" id="ARBA00004651"/>
    </source>
</evidence>
<feature type="transmembrane region" description="Helical" evidence="7">
    <location>
        <begin position="411"/>
        <end position="429"/>
    </location>
</feature>
<feature type="transmembrane region" description="Helical" evidence="7">
    <location>
        <begin position="259"/>
        <end position="283"/>
    </location>
</feature>
<dbReference type="PANTHER" id="PTHR30572">
    <property type="entry name" value="MEMBRANE COMPONENT OF TRANSPORTER-RELATED"/>
    <property type="match status" value="1"/>
</dbReference>
<evidence type="ECO:0000256" key="6">
    <source>
        <dbReference type="ARBA" id="ARBA00038076"/>
    </source>
</evidence>
<keyword evidence="4 7" id="KW-1133">Transmembrane helix</keyword>
<name>A0A7X5U6M0_9GAMM</name>
<accession>A0A7X5U6M0</accession>
<evidence type="ECO:0000256" key="5">
    <source>
        <dbReference type="ARBA" id="ARBA00023136"/>
    </source>
</evidence>
<evidence type="ECO:0008006" key="12">
    <source>
        <dbReference type="Google" id="ProtNLM"/>
    </source>
</evidence>
<keyword evidence="3 7" id="KW-0812">Transmembrane</keyword>
<feature type="domain" description="ABC3 transporter permease C-terminal" evidence="8">
    <location>
        <begin position="267"/>
        <end position="373"/>
    </location>
</feature>
<reference evidence="10 11" key="1">
    <citation type="submission" date="2020-03" db="EMBL/GenBank/DDBJ databases">
        <authorList>
            <person name="Lai Q."/>
        </authorList>
    </citation>
    <scope>NUCLEOTIDE SEQUENCE [LARGE SCALE GENOMIC DNA]</scope>
    <source>
        <strain evidence="10 11">CCUG 25036</strain>
    </source>
</reference>
<sequence length="788" mass="84517">MTSRLPDLIGRLRGLFRHPGYLAMASLTLALGVAAMVSAFVPVNGLLLRPPPFPNHEHVAFYGRGAEYRSISPRLYNLLATPEGVRSTGVARVSEAINVSVGEHILLLRGQRVNMGFLPTLGVMPEIGHPFSGDTDETMVSWDFWRTWLEADAHAIGSTILINGRPFHVRGVLPPSYRLFEDVDVLLPLGNEGDVADHASNLMAVAWLAPGTSIDSFARQVNQVATRHAGELGIPKDQLGGYGATSLAAQVTASSRPTLLLFLGCGALVLLIAGLNLSSLMLVRAMAKSREVELQVALGARGYRLWLPLAAEATLIGTLAVTMGLQLGGFLAHMFTRFLPGAWFAPDALVRIDWRVRLFAVVVAMIVLAIATSGRPLYRRPEGISRRHHDGAPRSGAVVVHARRIVGTAQTALATILLVLSVGMIVRWWNLDQVPLGFRADQALLFEVSPDEVQYPSLNDVVTLADRLRHHLGALPGIDSVGLSNHLPITGRFIMPFKATDGGVQHIQYAVITPGAMEAMGMEILRGRQLEEGDTPDTLPVALVNEAYLRAFGSDDVVRPALPGDTIDPLHIVGVVADTRHAGPDRDPEPTVFLPLAQVPRSTFTFARRFMAMHVIMRGPGALTLDATTIASVVHSVAPALAVSDVRALQSDINAVLDPSRRDAVLSTAFAMVAVILACIGLYSSQSVDVAMRRGEFAMMGAMGATPGDLLGRVLSRGCGPAFAGVAIGLAIAAWLSGRGWMDRLTSWKIVDTTVVTFVSLVMVLLTLAACGIPAMRAARIDPLHVIR</sequence>
<feature type="transmembrane region" description="Helical" evidence="7">
    <location>
        <begin position="21"/>
        <end position="41"/>
    </location>
</feature>
<keyword evidence="5 7" id="KW-0472">Membrane</keyword>
<feature type="transmembrane region" description="Helical" evidence="7">
    <location>
        <begin position="664"/>
        <end position="684"/>
    </location>
</feature>
<feature type="transmembrane region" description="Helical" evidence="7">
    <location>
        <begin position="303"/>
        <end position="336"/>
    </location>
</feature>
<feature type="transmembrane region" description="Helical" evidence="7">
    <location>
        <begin position="719"/>
        <end position="738"/>
    </location>
</feature>
<gene>
    <name evidence="10" type="ORF">HBF25_00330</name>
</gene>
<evidence type="ECO:0000313" key="10">
    <source>
        <dbReference type="EMBL" id="NII04824.1"/>
    </source>
</evidence>
<evidence type="ECO:0000256" key="2">
    <source>
        <dbReference type="ARBA" id="ARBA00022475"/>
    </source>
</evidence>
<proteinExistence type="inferred from homology"/>
<dbReference type="Pfam" id="PF12704">
    <property type="entry name" value="MacB_PCD"/>
    <property type="match status" value="1"/>
</dbReference>
<dbReference type="RefSeq" id="WP_166945477.1">
    <property type="nucleotide sequence ID" value="NZ_JAARLZ010000001.1"/>
</dbReference>
<dbReference type="InterPro" id="IPR050250">
    <property type="entry name" value="Macrolide_Exporter_MacB"/>
</dbReference>
<dbReference type="InterPro" id="IPR003838">
    <property type="entry name" value="ABC3_permease_C"/>
</dbReference>
<organism evidence="10 11">
    <name type="scientific">Luteibacter anthropi</name>
    <dbReference type="NCBI Taxonomy" id="564369"/>
    <lineage>
        <taxon>Bacteria</taxon>
        <taxon>Pseudomonadati</taxon>
        <taxon>Pseudomonadota</taxon>
        <taxon>Gammaproteobacteria</taxon>
        <taxon>Lysobacterales</taxon>
        <taxon>Rhodanobacteraceae</taxon>
        <taxon>Luteibacter</taxon>
    </lineage>
</organism>
<feature type="transmembrane region" description="Helical" evidence="7">
    <location>
        <begin position="356"/>
        <end position="378"/>
    </location>
</feature>
<dbReference type="PANTHER" id="PTHR30572:SF4">
    <property type="entry name" value="ABC TRANSPORTER PERMEASE YTRF"/>
    <property type="match status" value="1"/>
</dbReference>